<protein>
    <submittedName>
        <fullName evidence="2">Phosphonate transport system substrate-binding protein</fullName>
    </submittedName>
</protein>
<proteinExistence type="predicted"/>
<dbReference type="PANTHER" id="PTHR35841">
    <property type="entry name" value="PHOSPHONATES-BINDING PERIPLASMIC PROTEIN"/>
    <property type="match status" value="1"/>
</dbReference>
<keyword evidence="3" id="KW-1185">Reference proteome</keyword>
<dbReference type="PANTHER" id="PTHR35841:SF1">
    <property type="entry name" value="PHOSPHONATES-BINDING PERIPLASMIC PROTEIN"/>
    <property type="match status" value="1"/>
</dbReference>
<keyword evidence="1" id="KW-0732">Signal</keyword>
<dbReference type="Pfam" id="PF12974">
    <property type="entry name" value="Phosphonate-bd"/>
    <property type="match status" value="1"/>
</dbReference>
<accession>A0A495W941</accession>
<sequence length="290" mass="32264">MLLRSPRLARALARWLIALASLLPAALPASGETLYFAPLPMEQPEEVIKQVKPLLSYLEQRLGISIEIHYSTSYAEILERFRTGQIDLAYLGPLPYVSLRDSFPQAEPLVHFLEANGEASYSCALVSNGPPLQNPLHQRRFALTQPLSTCGYLAVDALLRKQGARLDQQRFRYLDKHDEVALAVARGDYDYGGAKTAIARNYAHLGLVVLAETPPLPGFALIANGRRLSGERMQALRKALTGLAPQQRDRTLMADWGRQFRYGAVPAADGDYDVVRKLRRQAVIPEQGNF</sequence>
<dbReference type="SUPFAM" id="SSF53850">
    <property type="entry name" value="Periplasmic binding protein-like II"/>
    <property type="match status" value="1"/>
</dbReference>
<dbReference type="RefSeq" id="WP_121458470.1">
    <property type="nucleotide sequence ID" value="NZ_RBXP01000015.1"/>
</dbReference>
<gene>
    <name evidence="2" type="ORF">DFR40_2156</name>
</gene>
<feature type="signal peptide" evidence="1">
    <location>
        <begin position="1"/>
        <end position="31"/>
    </location>
</feature>
<dbReference type="EMBL" id="RBXP01000015">
    <property type="protein sequence ID" value="RKT58212.1"/>
    <property type="molecule type" value="Genomic_DNA"/>
</dbReference>
<reference evidence="2 3" key="1">
    <citation type="submission" date="2018-10" db="EMBL/GenBank/DDBJ databases">
        <title>Genomic Encyclopedia of Type Strains, Phase IV (KMG-IV): sequencing the most valuable type-strain genomes for metagenomic binning, comparative biology and taxonomic classification.</title>
        <authorList>
            <person name="Goeker M."/>
        </authorList>
    </citation>
    <scope>NUCLEOTIDE SEQUENCE [LARGE SCALE GENOMIC DNA]</scope>
    <source>
        <strain evidence="2 3">DSM 23841</strain>
    </source>
</reference>
<dbReference type="AlphaFoldDB" id="A0A495W941"/>
<evidence type="ECO:0000313" key="3">
    <source>
        <dbReference type="Proteomes" id="UP000270626"/>
    </source>
</evidence>
<dbReference type="Proteomes" id="UP000270626">
    <property type="component" value="Unassembled WGS sequence"/>
</dbReference>
<name>A0A495W941_9RHOO</name>
<comment type="caution">
    <text evidence="2">The sequence shown here is derived from an EMBL/GenBank/DDBJ whole genome shotgun (WGS) entry which is preliminary data.</text>
</comment>
<feature type="chain" id="PRO_5019847708" evidence="1">
    <location>
        <begin position="32"/>
        <end position="290"/>
    </location>
</feature>
<dbReference type="Gene3D" id="3.40.190.10">
    <property type="entry name" value="Periplasmic binding protein-like II"/>
    <property type="match status" value="2"/>
</dbReference>
<evidence type="ECO:0000313" key="2">
    <source>
        <dbReference type="EMBL" id="RKT58212.1"/>
    </source>
</evidence>
<evidence type="ECO:0000256" key="1">
    <source>
        <dbReference type="SAM" id="SignalP"/>
    </source>
</evidence>
<dbReference type="OrthoDB" id="225238at2"/>
<organism evidence="2 3">
    <name type="scientific">Azonexus fungiphilus</name>
    <dbReference type="NCBI Taxonomy" id="146940"/>
    <lineage>
        <taxon>Bacteria</taxon>
        <taxon>Pseudomonadati</taxon>
        <taxon>Pseudomonadota</taxon>
        <taxon>Betaproteobacteria</taxon>
        <taxon>Rhodocyclales</taxon>
        <taxon>Azonexaceae</taxon>
        <taxon>Azonexus</taxon>
    </lineage>
</organism>